<protein>
    <submittedName>
        <fullName evidence="3">TRAP transporter substrate-binding protein</fullName>
    </submittedName>
</protein>
<organism evidence="3 4">
    <name type="scientific">Georhizobium profundi</name>
    <dbReference type="NCBI Taxonomy" id="2341112"/>
    <lineage>
        <taxon>Bacteria</taxon>
        <taxon>Pseudomonadati</taxon>
        <taxon>Pseudomonadota</taxon>
        <taxon>Alphaproteobacteria</taxon>
        <taxon>Hyphomicrobiales</taxon>
        <taxon>Rhizobiaceae</taxon>
        <taxon>Georhizobium</taxon>
    </lineage>
</organism>
<dbReference type="InterPro" id="IPR018389">
    <property type="entry name" value="DctP_fam"/>
</dbReference>
<sequence length="320" mass="35343">MTRHIMAALLVGAAFTTPAFAEDIAIALHVDPGHEMFQVGERLKETIEERTEGRFTVTLLGTEVGGERDHLEGASIGEYQIALGGSMPMSLYAAPYAASDLPFVFNSSADARRVYEGEIGDAVQESLVTNGNLRLVGLSIRNPRNLTSKVPVLSPDDVSGARLRIPEITPWVEIWSEIGALPSPIAWPEVYTSLQTGVIEMQENPVDFIYNGKLFEVQSHVNQTEHVYSFFHWLMNNGFYEGLSEDDRVLIQAAIDEAIAWGDELVQGNEAKVYDQLVDAGMELTEPDVDAFRAKAEPAIRRVADTFAPEVRDYVLSQID</sequence>
<evidence type="ECO:0000313" key="3">
    <source>
        <dbReference type="EMBL" id="AZN72899.1"/>
    </source>
</evidence>
<evidence type="ECO:0000256" key="1">
    <source>
        <dbReference type="ARBA" id="ARBA00022729"/>
    </source>
</evidence>
<dbReference type="PANTHER" id="PTHR33376">
    <property type="match status" value="1"/>
</dbReference>
<dbReference type="KEGG" id="abaw:D5400_17895"/>
<name>A0A3Q8XS67_9HYPH</name>
<dbReference type="RefSeq" id="WP_126011272.1">
    <property type="nucleotide sequence ID" value="NZ_CP032509.1"/>
</dbReference>
<feature type="chain" id="PRO_5018792872" evidence="2">
    <location>
        <begin position="22"/>
        <end position="320"/>
    </location>
</feature>
<reference evidence="3 4" key="1">
    <citation type="submission" date="2018-09" db="EMBL/GenBank/DDBJ databases">
        <title>Marinorhizobium profundi gen. nov., sp. nov., isolated from a deep-sea sediment sample from the New Britain Trench and proposal of Marinorhizobiaceae fam. nov. in the order Rhizobiales of the class Alphaproteobacteria.</title>
        <authorList>
            <person name="Cao J."/>
        </authorList>
    </citation>
    <scope>NUCLEOTIDE SEQUENCE [LARGE SCALE GENOMIC DNA]</scope>
    <source>
        <strain evidence="3 4">WS11</strain>
    </source>
</reference>
<dbReference type="GO" id="GO:0055085">
    <property type="term" value="P:transmembrane transport"/>
    <property type="evidence" value="ECO:0007669"/>
    <property type="project" value="InterPro"/>
</dbReference>
<evidence type="ECO:0000256" key="2">
    <source>
        <dbReference type="SAM" id="SignalP"/>
    </source>
</evidence>
<dbReference type="AlphaFoldDB" id="A0A3Q8XS67"/>
<dbReference type="CDD" id="cd13603">
    <property type="entry name" value="PBP2_TRAP_Siap_TeaA_like"/>
    <property type="match status" value="1"/>
</dbReference>
<keyword evidence="4" id="KW-1185">Reference proteome</keyword>
<proteinExistence type="predicted"/>
<dbReference type="Proteomes" id="UP000268192">
    <property type="component" value="Chromosome"/>
</dbReference>
<evidence type="ECO:0000313" key="4">
    <source>
        <dbReference type="Proteomes" id="UP000268192"/>
    </source>
</evidence>
<dbReference type="Gene3D" id="3.40.190.170">
    <property type="entry name" value="Bacterial extracellular solute-binding protein, family 7"/>
    <property type="match status" value="1"/>
</dbReference>
<dbReference type="Pfam" id="PF03480">
    <property type="entry name" value="DctP"/>
    <property type="match status" value="1"/>
</dbReference>
<dbReference type="EMBL" id="CP032509">
    <property type="protein sequence ID" value="AZN72899.1"/>
    <property type="molecule type" value="Genomic_DNA"/>
</dbReference>
<feature type="signal peptide" evidence="2">
    <location>
        <begin position="1"/>
        <end position="21"/>
    </location>
</feature>
<dbReference type="PANTHER" id="PTHR33376:SF4">
    <property type="entry name" value="SIALIC ACID-BINDING PERIPLASMIC PROTEIN SIAP"/>
    <property type="match status" value="1"/>
</dbReference>
<gene>
    <name evidence="3" type="ORF">D5400_17895</name>
</gene>
<accession>A0A3Q8XS67</accession>
<keyword evidence="1 2" id="KW-0732">Signal</keyword>
<dbReference type="NCBIfam" id="NF037995">
    <property type="entry name" value="TRAP_S1"/>
    <property type="match status" value="1"/>
</dbReference>
<dbReference type="OrthoDB" id="9803763at2"/>
<dbReference type="InterPro" id="IPR038404">
    <property type="entry name" value="TRAP_DctP_sf"/>
</dbReference>